<dbReference type="EMBL" id="UYSU01042220">
    <property type="protein sequence ID" value="VDM03648.1"/>
    <property type="molecule type" value="Genomic_DNA"/>
</dbReference>
<keyword evidence="3" id="KW-1185">Reference proteome</keyword>
<evidence type="ECO:0000256" key="1">
    <source>
        <dbReference type="SAM" id="MobiDB-lite"/>
    </source>
</evidence>
<proteinExistence type="predicted"/>
<evidence type="ECO:0000313" key="2">
    <source>
        <dbReference type="EMBL" id="VDM03648.1"/>
    </source>
</evidence>
<accession>A0A3P7EX95</accession>
<feature type="compositionally biased region" description="Pro residues" evidence="1">
    <location>
        <begin position="1"/>
        <end position="19"/>
    </location>
</feature>
<feature type="region of interest" description="Disordered" evidence="1">
    <location>
        <begin position="1"/>
        <end position="23"/>
    </location>
</feature>
<dbReference type="Proteomes" id="UP000275846">
    <property type="component" value="Unassembled WGS sequence"/>
</dbReference>
<name>A0A3P7EX95_SCHSO</name>
<sequence length="126" mass="13767">MLPPPPQPPPPSPPPPPQPSAMGSLSYTVLNATAYSPHASAWLVTCESIARRLVNQCLGLRRHPPSLYRFLLPTLRPQLQLTHRLVTCESIARRLVNQCLGLRHTVSALASTALAAPSHLHTAWAY</sequence>
<reference evidence="2 3" key="1">
    <citation type="submission" date="2018-11" db="EMBL/GenBank/DDBJ databases">
        <authorList>
            <consortium name="Pathogen Informatics"/>
        </authorList>
    </citation>
    <scope>NUCLEOTIDE SEQUENCE [LARGE SCALE GENOMIC DNA]</scope>
    <source>
        <strain evidence="2 3">NST_G2</strain>
    </source>
</reference>
<dbReference type="AlphaFoldDB" id="A0A3P7EX95"/>
<protein>
    <submittedName>
        <fullName evidence="2">Uncharacterized protein</fullName>
    </submittedName>
</protein>
<gene>
    <name evidence="2" type="ORF">SSLN_LOCUS17262</name>
</gene>
<evidence type="ECO:0000313" key="3">
    <source>
        <dbReference type="Proteomes" id="UP000275846"/>
    </source>
</evidence>
<organism evidence="2 3">
    <name type="scientific">Schistocephalus solidus</name>
    <name type="common">Tapeworm</name>
    <dbReference type="NCBI Taxonomy" id="70667"/>
    <lineage>
        <taxon>Eukaryota</taxon>
        <taxon>Metazoa</taxon>
        <taxon>Spiralia</taxon>
        <taxon>Lophotrochozoa</taxon>
        <taxon>Platyhelminthes</taxon>
        <taxon>Cestoda</taxon>
        <taxon>Eucestoda</taxon>
        <taxon>Diphyllobothriidea</taxon>
        <taxon>Diphyllobothriidae</taxon>
        <taxon>Schistocephalus</taxon>
    </lineage>
</organism>